<keyword evidence="4 7" id="KW-1133">Transmembrane helix</keyword>
<dbReference type="Pfam" id="PF13515">
    <property type="entry name" value="FUSC_2"/>
    <property type="match status" value="1"/>
</dbReference>
<evidence type="ECO:0000256" key="6">
    <source>
        <dbReference type="ARBA" id="ARBA00043993"/>
    </source>
</evidence>
<evidence type="ECO:0000256" key="7">
    <source>
        <dbReference type="SAM" id="Phobius"/>
    </source>
</evidence>
<evidence type="ECO:0000256" key="2">
    <source>
        <dbReference type="ARBA" id="ARBA00022475"/>
    </source>
</evidence>
<keyword evidence="2" id="KW-1003">Cell membrane</keyword>
<evidence type="ECO:0000256" key="3">
    <source>
        <dbReference type="ARBA" id="ARBA00022692"/>
    </source>
</evidence>
<feature type="transmembrane region" description="Helical" evidence="7">
    <location>
        <begin position="89"/>
        <end position="108"/>
    </location>
</feature>
<dbReference type="OrthoDB" id="3816110at2"/>
<keyword evidence="5 7" id="KW-0472">Membrane</keyword>
<organism evidence="9 10">
    <name type="scientific">Blastococcus aurantiacus</name>
    <dbReference type="NCBI Taxonomy" id="1550231"/>
    <lineage>
        <taxon>Bacteria</taxon>
        <taxon>Bacillati</taxon>
        <taxon>Actinomycetota</taxon>
        <taxon>Actinomycetes</taxon>
        <taxon>Geodermatophilales</taxon>
        <taxon>Geodermatophilaceae</taxon>
        <taxon>Blastococcus</taxon>
    </lineage>
</organism>
<feature type="transmembrane region" description="Helical" evidence="7">
    <location>
        <begin position="477"/>
        <end position="495"/>
    </location>
</feature>
<dbReference type="RefSeq" id="WP_091766704.1">
    <property type="nucleotide sequence ID" value="NZ_FNBT01000004.1"/>
</dbReference>
<dbReference type="PANTHER" id="PTHR30509:SF9">
    <property type="entry name" value="MULTIDRUG RESISTANCE PROTEIN MDTO"/>
    <property type="match status" value="1"/>
</dbReference>
<evidence type="ECO:0000256" key="4">
    <source>
        <dbReference type="ARBA" id="ARBA00022989"/>
    </source>
</evidence>
<sequence length="653" mass="68600">MGADAGRGRGLRAPAWLEELVRTGHPAVQWRDVVRFAVAIPAPLAVAVAVEGGIEPGTTLSAGTFGTMGALVATLAPQAGPLREKIGRTVTATAFGAVGLLAGGFATGGGWPPVAVVALISLVAAAISAISATMSLGSLQLLIYTALASGFVTSLPWQTEIAFFLAGALWATLATLVQTRTEVGDPDRAAVAAVFSRIADLLEAGDAPDAEEARRELTTALNAAYDRVIRSRSHHAGRVRELSELAGVLNSAAPLVEAAVAAARARVPADDDVAAVRALAAALTGDQELPGERPPPVEEGHHARRAVRHGVRLVWNVVGDPEERAGAAAPPPGTDLRTRLRDLADRTLGSPDSRAFAVRLTLCMSIAEIARQLLPAQRPYWVLLTVAIVLKPDFGSVFGRAVQRGAGTLLGVLLGSAVLAVLSGSPWLLVAMAASAAVLPWARAANFGLFSVFQTPVILLMLDLTLTHDAGLVGERLVDTLVGCGIVLVFGYLLWPQTLRAQLDRALHDAAVALDGFVEAAFTGGAADRRRARRRNYRALTELQTQLQRRLAEPPPISTRAAAWWPVIVALERTSDAVTEAVIATRAGEPGPDLAQVAVLRRAIRQLEDDVRTTGADDDAEILADGVLAPVAREVDTARRLVRANAPGRRGRR</sequence>
<proteinExistence type="inferred from homology"/>
<name>A0A1G7LRQ7_9ACTN</name>
<accession>A0A1G7LRQ7</accession>
<evidence type="ECO:0000259" key="8">
    <source>
        <dbReference type="Pfam" id="PF13515"/>
    </source>
</evidence>
<comment type="subcellular location">
    <subcellularLocation>
        <location evidence="1">Cell membrane</location>
        <topology evidence="1">Multi-pass membrane protein</topology>
    </subcellularLocation>
</comment>
<dbReference type="STRING" id="1550231.SAMN05660662_2469"/>
<keyword evidence="3 7" id="KW-0812">Transmembrane</keyword>
<evidence type="ECO:0000256" key="1">
    <source>
        <dbReference type="ARBA" id="ARBA00004651"/>
    </source>
</evidence>
<protein>
    <submittedName>
        <fullName evidence="9">Uncharacterized membrane protein YccC</fullName>
    </submittedName>
</protein>
<reference evidence="10" key="1">
    <citation type="submission" date="2016-10" db="EMBL/GenBank/DDBJ databases">
        <authorList>
            <person name="Varghese N."/>
            <person name="Submissions S."/>
        </authorList>
    </citation>
    <scope>NUCLEOTIDE SEQUENCE [LARGE SCALE GENOMIC DNA]</scope>
    <source>
        <strain evidence="10">DSM 44268</strain>
    </source>
</reference>
<dbReference type="PANTHER" id="PTHR30509">
    <property type="entry name" value="P-HYDROXYBENZOIC ACID EFFLUX PUMP SUBUNIT-RELATED"/>
    <property type="match status" value="1"/>
</dbReference>
<evidence type="ECO:0000313" key="10">
    <source>
        <dbReference type="Proteomes" id="UP000199406"/>
    </source>
</evidence>
<feature type="transmembrane region" description="Helical" evidence="7">
    <location>
        <begin position="161"/>
        <end position="179"/>
    </location>
</feature>
<dbReference type="GO" id="GO:0005886">
    <property type="term" value="C:plasma membrane"/>
    <property type="evidence" value="ECO:0007669"/>
    <property type="project" value="UniProtKB-SubCell"/>
</dbReference>
<comment type="similarity">
    <text evidence="6">Belongs to the YccS/YhfK family.</text>
</comment>
<feature type="transmembrane region" description="Helical" evidence="7">
    <location>
        <begin position="444"/>
        <end position="465"/>
    </location>
</feature>
<feature type="transmembrane region" description="Helical" evidence="7">
    <location>
        <begin position="380"/>
        <end position="398"/>
    </location>
</feature>
<feature type="domain" description="Integral membrane bound transporter" evidence="8">
    <location>
        <begin position="369"/>
        <end position="490"/>
    </location>
</feature>
<dbReference type="Proteomes" id="UP000199406">
    <property type="component" value="Unassembled WGS sequence"/>
</dbReference>
<dbReference type="AlphaFoldDB" id="A0A1G7LRQ7"/>
<dbReference type="EMBL" id="FNBT01000004">
    <property type="protein sequence ID" value="SDF52076.1"/>
    <property type="molecule type" value="Genomic_DNA"/>
</dbReference>
<feature type="transmembrane region" description="Helical" evidence="7">
    <location>
        <begin position="410"/>
        <end position="438"/>
    </location>
</feature>
<evidence type="ECO:0000313" key="9">
    <source>
        <dbReference type="EMBL" id="SDF52076.1"/>
    </source>
</evidence>
<dbReference type="InterPro" id="IPR049453">
    <property type="entry name" value="Memb_transporter_dom"/>
</dbReference>
<feature type="transmembrane region" description="Helical" evidence="7">
    <location>
        <begin position="114"/>
        <end position="132"/>
    </location>
</feature>
<gene>
    <name evidence="9" type="ORF">SAMN05660662_2469</name>
</gene>
<evidence type="ECO:0000256" key="5">
    <source>
        <dbReference type="ARBA" id="ARBA00023136"/>
    </source>
</evidence>
<keyword evidence="10" id="KW-1185">Reference proteome</keyword>